<dbReference type="GO" id="GO:0016787">
    <property type="term" value="F:hydrolase activity"/>
    <property type="evidence" value="ECO:0007669"/>
    <property type="project" value="UniProtKB-KW"/>
</dbReference>
<gene>
    <name evidence="4" type="ORF">J5W02_09050</name>
</gene>
<dbReference type="SUPFAM" id="SSF51445">
    <property type="entry name" value="(Trans)glycosidases"/>
    <property type="match status" value="1"/>
</dbReference>
<feature type="domain" description="Glycosyl hydrolase family 13 catalytic" evidence="3">
    <location>
        <begin position="133"/>
        <end position="536"/>
    </location>
</feature>
<keyword evidence="2" id="KW-0326">Glycosidase</keyword>
<dbReference type="InterPro" id="IPR045857">
    <property type="entry name" value="O16G_dom_2"/>
</dbReference>
<dbReference type="Gene3D" id="3.90.400.10">
    <property type="entry name" value="Oligo-1,6-glucosidase, Domain 2"/>
    <property type="match status" value="1"/>
</dbReference>
<dbReference type="InterPro" id="IPR006047">
    <property type="entry name" value="GH13_cat_dom"/>
</dbReference>
<dbReference type="Gene3D" id="2.60.40.1180">
    <property type="entry name" value="Golgi alpha-mannosidase II"/>
    <property type="match status" value="1"/>
</dbReference>
<accession>A0ABS7DPD2</accession>
<dbReference type="Pfam" id="PF00128">
    <property type="entry name" value="Alpha-amylase"/>
    <property type="match status" value="1"/>
</dbReference>
<dbReference type="PANTHER" id="PTHR10357:SF210">
    <property type="entry name" value="MALTODEXTRIN GLUCOSIDASE"/>
    <property type="match status" value="1"/>
</dbReference>
<dbReference type="InterPro" id="IPR017853">
    <property type="entry name" value="GH"/>
</dbReference>
<evidence type="ECO:0000256" key="2">
    <source>
        <dbReference type="ARBA" id="ARBA00023295"/>
    </source>
</evidence>
<evidence type="ECO:0000313" key="4">
    <source>
        <dbReference type="EMBL" id="MBW7572961.1"/>
    </source>
</evidence>
<dbReference type="SMART" id="SM00642">
    <property type="entry name" value="Aamy"/>
    <property type="match status" value="1"/>
</dbReference>
<comment type="caution">
    <text evidence="4">The sequence shown here is derived from an EMBL/GenBank/DDBJ whole genome shotgun (WGS) entry which is preliminary data.</text>
</comment>
<protein>
    <submittedName>
        <fullName evidence="4">Glycoside hydrolase family 13 protein</fullName>
    </submittedName>
</protein>
<organism evidence="4 5">
    <name type="scientific">Caproiciproducens faecalis</name>
    <dbReference type="NCBI Taxonomy" id="2820301"/>
    <lineage>
        <taxon>Bacteria</taxon>
        <taxon>Bacillati</taxon>
        <taxon>Bacillota</taxon>
        <taxon>Clostridia</taxon>
        <taxon>Eubacteriales</taxon>
        <taxon>Acutalibacteraceae</taxon>
        <taxon>Caproiciproducens</taxon>
    </lineage>
</organism>
<dbReference type="PANTHER" id="PTHR10357">
    <property type="entry name" value="ALPHA-AMYLASE FAMILY MEMBER"/>
    <property type="match status" value="1"/>
</dbReference>
<keyword evidence="1 4" id="KW-0378">Hydrolase</keyword>
<proteinExistence type="predicted"/>
<evidence type="ECO:0000256" key="1">
    <source>
        <dbReference type="ARBA" id="ARBA00022801"/>
    </source>
</evidence>
<evidence type="ECO:0000313" key="5">
    <source>
        <dbReference type="Proteomes" id="UP000719942"/>
    </source>
</evidence>
<dbReference type="CDD" id="cd11338">
    <property type="entry name" value="AmyAc_CMD"/>
    <property type="match status" value="1"/>
</dbReference>
<keyword evidence="5" id="KW-1185">Reference proteome</keyword>
<dbReference type="InterPro" id="IPR013780">
    <property type="entry name" value="Glyco_hydro_b"/>
</dbReference>
<dbReference type="EMBL" id="JAGFNZ010000003">
    <property type="protein sequence ID" value="MBW7572961.1"/>
    <property type="molecule type" value="Genomic_DNA"/>
</dbReference>
<dbReference type="SUPFAM" id="SSF51011">
    <property type="entry name" value="Glycosyl hydrolase domain"/>
    <property type="match status" value="1"/>
</dbReference>
<reference evidence="4 5" key="1">
    <citation type="submission" date="2021-03" db="EMBL/GenBank/DDBJ databases">
        <title>Caproiciproducens sp. nov. isolated from feces of cow.</title>
        <authorList>
            <person name="Choi J.-Y."/>
        </authorList>
    </citation>
    <scope>NUCLEOTIDE SEQUENCE [LARGE SCALE GENOMIC DNA]</scope>
    <source>
        <strain evidence="4 5">AGMB10547</strain>
    </source>
</reference>
<dbReference type="Gene3D" id="3.20.20.80">
    <property type="entry name" value="Glycosidases"/>
    <property type="match status" value="1"/>
</dbReference>
<dbReference type="RefSeq" id="WP_219965372.1">
    <property type="nucleotide sequence ID" value="NZ_JAGFNZ010000003.1"/>
</dbReference>
<dbReference type="Proteomes" id="UP000719942">
    <property type="component" value="Unassembled WGS sequence"/>
</dbReference>
<name>A0ABS7DPD2_9FIRM</name>
<evidence type="ECO:0000259" key="3">
    <source>
        <dbReference type="SMART" id="SM00642"/>
    </source>
</evidence>
<sequence>MFNSRNPVFRDPVGAVADGTPVHFKITLPRSLHCSAARLMIKDDFTGEDLIRGMFWCGMNGGDAEWWECHFTPEKPGLFFYRFQTDTERGTLQIARGRGGEGIFSDAPAFWQLTVYDREFTTPDWLAGGILYQIFPDRFARSGQPKTGVPADRRLHENWEEQPDWRPNEDGRITNTDYFGGDLRGIEEKLPYLQSLGVTCLYLNPIFESHSNHRYDTADYSRIDPLLGNEEDFSRLCAAAERVGIRVVLDGVFNHTGSDSVYFNRQNRYAAPGAYHSKNSPYYPWYTFRHWPKDYDCWWDFITLPSVNESDPSYRAYINGKGGIIQKWLSAGASGWRLDVADELPDFFLEELRTTAKTQKSNALILGEVWEDASNKTAYGQRRRYLLGNQLDSVMNYPFRSAVLGFLTGADAGDMMEIILNILENYPPQVVRLLMNHIGTHDTERALTVLAGEPLNGRGREWQSTAHLSRERRRRGLRLMRLASLMQFTLPGVPCVYYGDEAGMEGYRDPFNRACYPWGHEEKELVEWYRLLGRLRRNCPALKEGNFLPLFADGSCMGYVRREKTSVLLCVINAGAQSRTVEVPGEWRLSRAVIGVVPDENNTLVLEPEDCVVLLKKERSEF</sequence>